<dbReference type="PANTHER" id="PTHR33602:SF1">
    <property type="entry name" value="REGULATORY PROTEIN RECX FAMILY PROTEIN"/>
    <property type="match status" value="1"/>
</dbReference>
<comment type="caution">
    <text evidence="6">The sequence shown here is derived from an EMBL/GenBank/DDBJ whole genome shotgun (WGS) entry which is preliminary data.</text>
</comment>
<gene>
    <name evidence="6" type="ORF">C3729_11755</name>
</gene>
<dbReference type="InterPro" id="IPR036388">
    <property type="entry name" value="WH-like_DNA-bd_sf"/>
</dbReference>
<evidence type="ECO:0000259" key="5">
    <source>
        <dbReference type="Pfam" id="PF02631"/>
    </source>
</evidence>
<dbReference type="EMBL" id="PTPZ01000008">
    <property type="protein sequence ID" value="PPZ90845.1"/>
    <property type="molecule type" value="Genomic_DNA"/>
</dbReference>
<dbReference type="GO" id="GO:0005737">
    <property type="term" value="C:cytoplasm"/>
    <property type="evidence" value="ECO:0007669"/>
    <property type="project" value="UniProtKB-SubCell"/>
</dbReference>
<comment type="similarity">
    <text evidence="2">Belongs to the RecX family.</text>
</comment>
<dbReference type="PANTHER" id="PTHR33602">
    <property type="entry name" value="REGULATORY PROTEIN RECX FAMILY PROTEIN"/>
    <property type="match status" value="1"/>
</dbReference>
<dbReference type="GO" id="GO:0006282">
    <property type="term" value="P:regulation of DNA repair"/>
    <property type="evidence" value="ECO:0007669"/>
    <property type="project" value="InterPro"/>
</dbReference>
<evidence type="ECO:0000256" key="1">
    <source>
        <dbReference type="ARBA" id="ARBA00004496"/>
    </source>
</evidence>
<evidence type="ECO:0000256" key="2">
    <source>
        <dbReference type="ARBA" id="ARBA00009695"/>
    </source>
</evidence>
<dbReference type="Gene3D" id="1.10.10.10">
    <property type="entry name" value="Winged helix-like DNA-binding domain superfamily/Winged helix DNA-binding domain"/>
    <property type="match status" value="1"/>
</dbReference>
<comment type="subcellular location">
    <subcellularLocation>
        <location evidence="1">Cytoplasm</location>
    </subcellularLocation>
</comment>
<dbReference type="InterPro" id="IPR003783">
    <property type="entry name" value="Regulatory_RecX"/>
</dbReference>
<evidence type="ECO:0000313" key="6">
    <source>
        <dbReference type="EMBL" id="PPZ90845.1"/>
    </source>
</evidence>
<dbReference type="AlphaFoldDB" id="A0A2S7I2Z0"/>
<dbReference type="Proteomes" id="UP000238565">
    <property type="component" value="Unassembled WGS sequence"/>
</dbReference>
<accession>A0A2S7I2Z0</accession>
<dbReference type="Pfam" id="PF02631">
    <property type="entry name" value="RecX_HTH2"/>
    <property type="match status" value="1"/>
</dbReference>
<protein>
    <recommendedName>
        <fullName evidence="3">Regulatory protein RecX</fullName>
    </recommendedName>
</protein>
<dbReference type="InterPro" id="IPR053924">
    <property type="entry name" value="RecX_HTH_2nd"/>
</dbReference>
<feature type="domain" description="RecX second three-helical" evidence="5">
    <location>
        <begin position="43"/>
        <end position="83"/>
    </location>
</feature>
<keyword evidence="4" id="KW-0963">Cytoplasm</keyword>
<evidence type="ECO:0000256" key="4">
    <source>
        <dbReference type="ARBA" id="ARBA00022490"/>
    </source>
</evidence>
<proteinExistence type="inferred from homology"/>
<organism evidence="6 7">
    <name type="scientific">Cloacibacterium normanense</name>
    <dbReference type="NCBI Taxonomy" id="237258"/>
    <lineage>
        <taxon>Bacteria</taxon>
        <taxon>Pseudomonadati</taxon>
        <taxon>Bacteroidota</taxon>
        <taxon>Flavobacteriia</taxon>
        <taxon>Flavobacteriales</taxon>
        <taxon>Weeksellaceae</taxon>
    </lineage>
</organism>
<evidence type="ECO:0000256" key="3">
    <source>
        <dbReference type="ARBA" id="ARBA00018111"/>
    </source>
</evidence>
<reference evidence="6 7" key="1">
    <citation type="submission" date="2018-02" db="EMBL/GenBank/DDBJ databases">
        <title>Draft genome sequence of bacterial isolates from marine environment.</title>
        <authorList>
            <person name="Singh S.K."/>
            <person name="Hill R."/>
            <person name="Major S."/>
            <person name="Cai H."/>
            <person name="Li Y."/>
        </authorList>
    </citation>
    <scope>NUCLEOTIDE SEQUENCE [LARGE SCALE GENOMIC DNA]</scope>
    <source>
        <strain evidence="6 7">IMET F</strain>
    </source>
</reference>
<evidence type="ECO:0000313" key="7">
    <source>
        <dbReference type="Proteomes" id="UP000238565"/>
    </source>
</evidence>
<sequence>MANYCVYQDRSHQEVEQKLKEFLLIPEAKEEILLFLIAENYINEERFTRSYIRGKFYIKSWGKKKIANHLKMKGITEKLIRKCMDEINEQDYKAKILEIYRDYYDKLPAGAAYQKKSKTITYLLGKGFEYEEIIEMLD</sequence>
<name>A0A2S7I2Z0_9FLAO</name>